<sequence>MDGQDRSNGKLCRRPQRQRMRTQELAAAPEARRIVYAAAVGYSTGAGEGGVAGNGGGGAQPRFKWNTRREIGGDKRTVPGGPDPQHHH</sequence>
<feature type="region of interest" description="Disordered" evidence="1">
    <location>
        <begin position="1"/>
        <end position="26"/>
    </location>
</feature>
<name>I1PX89_ORYGL</name>
<evidence type="ECO:0000313" key="3">
    <source>
        <dbReference type="Proteomes" id="UP000007306"/>
    </source>
</evidence>
<dbReference type="EnsemblPlants" id="ORGLA05G0198700.1">
    <property type="protein sequence ID" value="ORGLA05G0198700.1"/>
    <property type="gene ID" value="ORGLA05G0198700"/>
</dbReference>
<proteinExistence type="predicted"/>
<organism evidence="2 3">
    <name type="scientific">Oryza glaberrima</name>
    <name type="common">African rice</name>
    <dbReference type="NCBI Taxonomy" id="4538"/>
    <lineage>
        <taxon>Eukaryota</taxon>
        <taxon>Viridiplantae</taxon>
        <taxon>Streptophyta</taxon>
        <taxon>Embryophyta</taxon>
        <taxon>Tracheophyta</taxon>
        <taxon>Spermatophyta</taxon>
        <taxon>Magnoliopsida</taxon>
        <taxon>Liliopsida</taxon>
        <taxon>Poales</taxon>
        <taxon>Poaceae</taxon>
        <taxon>BOP clade</taxon>
        <taxon>Oryzoideae</taxon>
        <taxon>Oryzeae</taxon>
        <taxon>Oryzinae</taxon>
        <taxon>Oryza</taxon>
    </lineage>
</organism>
<feature type="compositionally biased region" description="Basic residues" evidence="1">
    <location>
        <begin position="11"/>
        <end position="20"/>
    </location>
</feature>
<evidence type="ECO:0000313" key="2">
    <source>
        <dbReference type="EnsemblPlants" id="ORGLA05G0198700.1"/>
    </source>
</evidence>
<dbReference type="Proteomes" id="UP000007306">
    <property type="component" value="Chromosome 5"/>
</dbReference>
<keyword evidence="3" id="KW-1185">Reference proteome</keyword>
<feature type="compositionally biased region" description="Gly residues" evidence="1">
    <location>
        <begin position="46"/>
        <end position="59"/>
    </location>
</feature>
<dbReference type="OMA" id="MRTQELA"/>
<accession>I1PX89</accession>
<reference evidence="2 3" key="2">
    <citation type="submission" date="2018-04" db="EMBL/GenBank/DDBJ databases">
        <title>OglaRS2 (Oryza glaberrima Reference Sequence Version 2).</title>
        <authorList>
            <person name="Zhang J."/>
            <person name="Kudrna D."/>
            <person name="Lee S."/>
            <person name="Talag J."/>
            <person name="Rajasekar S."/>
            <person name="Wing R.A."/>
        </authorList>
    </citation>
    <scope>NUCLEOTIDE SEQUENCE [LARGE SCALE GENOMIC DNA]</scope>
    <source>
        <strain evidence="2 3">cv. IRGC 96717</strain>
    </source>
</reference>
<dbReference type="Gramene" id="ORGLA05G0198700.1">
    <property type="protein sequence ID" value="ORGLA05G0198700.1"/>
    <property type="gene ID" value="ORGLA05G0198700"/>
</dbReference>
<feature type="compositionally biased region" description="Basic and acidic residues" evidence="1">
    <location>
        <begin position="67"/>
        <end position="77"/>
    </location>
</feature>
<evidence type="ECO:0008006" key="4">
    <source>
        <dbReference type="Google" id="ProtNLM"/>
    </source>
</evidence>
<protein>
    <recommendedName>
        <fullName evidence="4">DUF834 domain-containing protein</fullName>
    </recommendedName>
</protein>
<reference evidence="2" key="1">
    <citation type="submission" date="2015-06" db="UniProtKB">
        <authorList>
            <consortium name="EnsemblPlants"/>
        </authorList>
    </citation>
    <scope>IDENTIFICATION</scope>
</reference>
<dbReference type="AlphaFoldDB" id="I1PX89"/>
<feature type="region of interest" description="Disordered" evidence="1">
    <location>
        <begin position="46"/>
        <end position="88"/>
    </location>
</feature>
<evidence type="ECO:0000256" key="1">
    <source>
        <dbReference type="SAM" id="MobiDB-lite"/>
    </source>
</evidence>
<dbReference type="HOGENOM" id="CLU_2472745_0_0_1"/>